<comment type="subunit">
    <text evidence="9">Conjugated with ATG12.</text>
</comment>
<comment type="function">
    <text evidence="9">Involved in autophagic vesicle formation.</text>
</comment>
<evidence type="ECO:0000256" key="5">
    <source>
        <dbReference type="ARBA" id="ARBA00022843"/>
    </source>
</evidence>
<proteinExistence type="inferred from homology"/>
<dbReference type="InterPro" id="IPR007239">
    <property type="entry name" value="Atg5"/>
</dbReference>
<reference evidence="13" key="1">
    <citation type="submission" date="2020-11" db="EMBL/GenBank/DDBJ databases">
        <authorList>
            <person name="Tran Van P."/>
        </authorList>
    </citation>
    <scope>NUCLEOTIDE SEQUENCE</scope>
</reference>
<comment type="similarity">
    <text evidence="3">Belongs to the LanC-like protein family.</text>
</comment>
<dbReference type="Gene3D" id="1.10.246.190">
    <property type="entry name" value="Autophagy protein Apg5, helix rich domain"/>
    <property type="match status" value="1"/>
</dbReference>
<dbReference type="EMBL" id="LR901176">
    <property type="protein sequence ID" value="CAD7247988.1"/>
    <property type="molecule type" value="Genomic_DNA"/>
</dbReference>
<dbReference type="InterPro" id="IPR012341">
    <property type="entry name" value="6hp_glycosidase-like_sf"/>
</dbReference>
<dbReference type="InterPro" id="IPR042526">
    <property type="entry name" value="Atg5_HR"/>
</dbReference>
<dbReference type="GO" id="GO:0031179">
    <property type="term" value="P:peptide modification"/>
    <property type="evidence" value="ECO:0007669"/>
    <property type="project" value="InterPro"/>
</dbReference>
<evidence type="ECO:0000256" key="7">
    <source>
        <dbReference type="ARBA" id="ARBA00023136"/>
    </source>
</evidence>
<dbReference type="PANTHER" id="PTHR13040">
    <property type="entry name" value="AUTOPHAGY PROTEIN 5"/>
    <property type="match status" value="1"/>
</dbReference>
<keyword evidence="8" id="KW-0862">Zinc</keyword>
<dbReference type="GO" id="GO:0005975">
    <property type="term" value="P:carbohydrate metabolic process"/>
    <property type="evidence" value="ECO:0007669"/>
    <property type="project" value="InterPro"/>
</dbReference>
<dbReference type="SUPFAM" id="SSF158745">
    <property type="entry name" value="LanC-like"/>
    <property type="match status" value="1"/>
</dbReference>
<dbReference type="Proteomes" id="UP000677054">
    <property type="component" value="Unassembled WGS sequence"/>
</dbReference>
<dbReference type="PRINTS" id="PR01950">
    <property type="entry name" value="LANCSUPER"/>
</dbReference>
<dbReference type="GO" id="GO:0034274">
    <property type="term" value="C:Atg12-Atg5-Atg16 complex"/>
    <property type="evidence" value="ECO:0007669"/>
    <property type="project" value="TreeGrafter"/>
</dbReference>
<dbReference type="GO" id="GO:0019776">
    <property type="term" value="F:Atg8-family ligase activity"/>
    <property type="evidence" value="ECO:0007669"/>
    <property type="project" value="TreeGrafter"/>
</dbReference>
<feature type="domain" description="Autophagy protein ATG5 alpha-helical bundle region" evidence="11">
    <location>
        <begin position="147"/>
        <end position="202"/>
    </location>
</feature>
<dbReference type="FunFam" id="1.10.246.190:FF:000001">
    <property type="entry name" value="Autophagy related 5"/>
    <property type="match status" value="1"/>
</dbReference>
<accession>A0A7R8XE66</accession>
<dbReference type="InterPro" id="IPR048939">
    <property type="entry name" value="ATG5_UblA"/>
</dbReference>
<evidence type="ECO:0000256" key="1">
    <source>
        <dbReference type="ARBA" id="ARBA00004623"/>
    </source>
</evidence>
<evidence type="ECO:0000313" key="13">
    <source>
        <dbReference type="EMBL" id="CAD7247988.1"/>
    </source>
</evidence>
<dbReference type="GO" id="GO:0034045">
    <property type="term" value="C:phagophore assembly site membrane"/>
    <property type="evidence" value="ECO:0007669"/>
    <property type="project" value="UniProtKB-SubCell"/>
</dbReference>
<feature type="domain" description="Autophagy protein ATG5 UblA" evidence="12">
    <location>
        <begin position="107"/>
        <end position="132"/>
    </location>
</feature>
<dbReference type="InterPro" id="IPR048940">
    <property type="entry name" value="ATG5_HBR"/>
</dbReference>
<evidence type="ECO:0000259" key="10">
    <source>
        <dbReference type="Pfam" id="PF04106"/>
    </source>
</evidence>
<dbReference type="GO" id="GO:0007033">
    <property type="term" value="P:vacuole organization"/>
    <property type="evidence" value="ECO:0007669"/>
    <property type="project" value="UniProtKB-ARBA"/>
</dbReference>
<dbReference type="Pfam" id="PF20638">
    <property type="entry name" value="ATG5_UblA"/>
    <property type="match status" value="2"/>
</dbReference>
<comment type="similarity">
    <text evidence="2 9">Belongs to the ATG5 family.</text>
</comment>
<dbReference type="InterPro" id="IPR048318">
    <property type="entry name" value="ATG5_UblB"/>
</dbReference>
<dbReference type="PANTHER" id="PTHR13040:SF2">
    <property type="entry name" value="AUTOPHAGY PROTEIN 5"/>
    <property type="match status" value="1"/>
</dbReference>
<keyword evidence="8" id="KW-0479">Metal-binding</keyword>
<dbReference type="InterPro" id="IPR020464">
    <property type="entry name" value="LanC-like_prot_euk"/>
</dbReference>
<dbReference type="Pfam" id="PF04106">
    <property type="entry name" value="ATG5_UblB"/>
    <property type="match status" value="1"/>
</dbReference>
<keyword evidence="14" id="KW-1185">Reference proteome</keyword>
<evidence type="ECO:0000256" key="3">
    <source>
        <dbReference type="ARBA" id="ARBA00007179"/>
    </source>
</evidence>
<sequence length="658" mass="74054">MTEMSEDREVLRAVWDGKLPVSISMAPEEVDMVSQPERCLLMVPRVAYLPLLVEKVKKHFSRYLSSDKSNLGDTWFEYNSSPIKWHYPVGVLYDLLGSDSPLPPSVLHYPVGVLYDLLGSDSPLPWSIVVHFSEFPEHQLLRLHSKEAVESLFLSTVKEADALKHRGTVVSSMQKKEHTQLWLGLLSDRFDQFWSVNRKLMDDSSKFRSIPLRIHQWEGPYIQRLLPAFQEEEQGRRSTTLLDALAKCLPSFIPVLITFNRLFLVLKKGKYAISVKRHKTVKMATAVYLPFKLIALCQVTEYFSKMPKRYFQNVYPSAWNGKEPFQIPMDAMLDRTLEVVSKVDAHYSKNYRCSQGHDIDLYTGLGGIPYMYLKLASVAALKEHQSKFLERAVFFTNACMAVLEKLKPHSHKRDNVAFFLGNAGVVAVCAAVYHRVGKMLEMEKCISQFHEGAAICTPLKFLSPSGGDEALVGRAGYLLGVHWLENEIRREILSQGEKSAIIKAMIESGRQFVSAAHGLSGILQILLMHSDLLKEFPGAEQDVLKSTELFLELQSPEGNFPPDLQGDSARPDSDELVHWCHGAPGVVYLLAKAHLLTKGQKFLDSALQCGSITWNKGLLKKGPGDLNETIMASLLSDSEEKQVVDCTCTSVFLEAMES</sequence>
<keyword evidence="6 9" id="KW-0072">Autophagy</keyword>
<dbReference type="GO" id="GO:0061908">
    <property type="term" value="C:phagophore"/>
    <property type="evidence" value="ECO:0007669"/>
    <property type="project" value="TreeGrafter"/>
</dbReference>
<dbReference type="InterPro" id="IPR042527">
    <property type="entry name" value="Atg5_UblA_dom_sf"/>
</dbReference>
<feature type="domain" description="Autophagy protein ATG5 UblA" evidence="12">
    <location>
        <begin position="14"/>
        <end position="103"/>
    </location>
</feature>
<evidence type="ECO:0000256" key="2">
    <source>
        <dbReference type="ARBA" id="ARBA00006910"/>
    </source>
</evidence>
<keyword evidence="5 9" id="KW-0832">Ubl conjugation</keyword>
<dbReference type="GO" id="GO:0006995">
    <property type="term" value="P:cellular response to nitrogen starvation"/>
    <property type="evidence" value="ECO:0007669"/>
    <property type="project" value="TreeGrafter"/>
</dbReference>
<dbReference type="GO" id="GO:0000422">
    <property type="term" value="P:autophagy of mitochondrion"/>
    <property type="evidence" value="ECO:0007669"/>
    <property type="project" value="TreeGrafter"/>
</dbReference>
<dbReference type="AlphaFoldDB" id="A0A7R8XE66"/>
<evidence type="ECO:0000256" key="9">
    <source>
        <dbReference type="RuleBase" id="RU361202"/>
    </source>
</evidence>
<evidence type="ECO:0000256" key="4">
    <source>
        <dbReference type="ARBA" id="ARBA00022499"/>
    </source>
</evidence>
<dbReference type="GO" id="GO:0005776">
    <property type="term" value="C:autophagosome"/>
    <property type="evidence" value="ECO:0007669"/>
    <property type="project" value="TreeGrafter"/>
</dbReference>
<feature type="domain" description="Autophagy protein ATG5 UblB" evidence="10">
    <location>
        <begin position="209"/>
        <end position="254"/>
    </location>
</feature>
<keyword evidence="7 9" id="KW-0472">Membrane</keyword>
<dbReference type="CDD" id="cd04794">
    <property type="entry name" value="euk_LANCL"/>
    <property type="match status" value="1"/>
</dbReference>
<evidence type="ECO:0000256" key="8">
    <source>
        <dbReference type="PIRSR" id="PIRSR607822-1"/>
    </source>
</evidence>
<gene>
    <name evidence="13" type="ORF">DSTB1V02_LOCUS7811</name>
</gene>
<dbReference type="Pfam" id="PF05147">
    <property type="entry name" value="LANC_like"/>
    <property type="match status" value="1"/>
</dbReference>
<dbReference type="GO" id="GO:0046872">
    <property type="term" value="F:metal ion binding"/>
    <property type="evidence" value="ECO:0007669"/>
    <property type="project" value="UniProtKB-KW"/>
</dbReference>
<dbReference type="Gene3D" id="1.50.10.10">
    <property type="match status" value="1"/>
</dbReference>
<name>A0A7R8XE66_9CRUS</name>
<feature type="non-terminal residue" evidence="13">
    <location>
        <position position="1"/>
    </location>
</feature>
<dbReference type="OrthoDB" id="272162at2759"/>
<evidence type="ECO:0000259" key="11">
    <source>
        <dbReference type="Pfam" id="PF20637"/>
    </source>
</evidence>
<keyword evidence="4 9" id="KW-1017">Isopeptide bond</keyword>
<dbReference type="GO" id="GO:0034727">
    <property type="term" value="P:piecemeal microautophagy of the nucleus"/>
    <property type="evidence" value="ECO:0007669"/>
    <property type="project" value="TreeGrafter"/>
</dbReference>
<dbReference type="EMBL" id="CAJPEV010001659">
    <property type="protein sequence ID" value="CAG0893752.1"/>
    <property type="molecule type" value="Genomic_DNA"/>
</dbReference>
<dbReference type="PRINTS" id="PR01951">
    <property type="entry name" value="LANCEUKARYTE"/>
</dbReference>
<evidence type="ECO:0000259" key="12">
    <source>
        <dbReference type="Pfam" id="PF20638"/>
    </source>
</evidence>
<dbReference type="Gene3D" id="3.10.20.620">
    <property type="match status" value="2"/>
</dbReference>
<evidence type="ECO:0000313" key="14">
    <source>
        <dbReference type="Proteomes" id="UP000677054"/>
    </source>
</evidence>
<dbReference type="InterPro" id="IPR007822">
    <property type="entry name" value="LANC-like"/>
</dbReference>
<evidence type="ECO:0000256" key="6">
    <source>
        <dbReference type="ARBA" id="ARBA00023006"/>
    </source>
</evidence>
<dbReference type="GO" id="GO:0044233">
    <property type="term" value="C:mitochondria-associated endoplasmic reticulum membrane contact site"/>
    <property type="evidence" value="ECO:0007669"/>
    <property type="project" value="TreeGrafter"/>
</dbReference>
<organism evidence="13">
    <name type="scientific">Darwinula stevensoni</name>
    <dbReference type="NCBI Taxonomy" id="69355"/>
    <lineage>
        <taxon>Eukaryota</taxon>
        <taxon>Metazoa</taxon>
        <taxon>Ecdysozoa</taxon>
        <taxon>Arthropoda</taxon>
        <taxon>Crustacea</taxon>
        <taxon>Oligostraca</taxon>
        <taxon>Ostracoda</taxon>
        <taxon>Podocopa</taxon>
        <taxon>Podocopida</taxon>
        <taxon>Darwinulocopina</taxon>
        <taxon>Darwinuloidea</taxon>
        <taxon>Darwinulidae</taxon>
        <taxon>Darwinula</taxon>
    </lineage>
</organism>
<comment type="subcellular location">
    <subcellularLocation>
        <location evidence="1 9">Preautophagosomal structure membrane</location>
        <topology evidence="1 9">Peripheral membrane protein</topology>
    </subcellularLocation>
</comment>
<dbReference type="Pfam" id="PF20637">
    <property type="entry name" value="ATG5_HBR"/>
    <property type="match status" value="1"/>
</dbReference>
<dbReference type="SMART" id="SM01260">
    <property type="entry name" value="LANC_like"/>
    <property type="match status" value="1"/>
</dbReference>
<protein>
    <recommendedName>
        <fullName evidence="9">Autophagy protein 5</fullName>
    </recommendedName>
</protein>
<feature type="binding site" evidence="8">
    <location>
        <position position="580"/>
    </location>
    <ligand>
        <name>Zn(2+)</name>
        <dbReference type="ChEBI" id="CHEBI:29105"/>
    </ligand>
</feature>